<sequence>MSSGNPPNPYGYEPQASQADAPVNPFAPTSQLGESIVAVDSDAHQIRRQHIAHEASIKSIGVLYFLGAIVFIPMGAFAAAGTFMARGGPAPIELGVIGLVYLGLGVLWIWLGLGLRRLSPAARIVASIFSALGLLGFPVGTIINGYILYLLLSAKGRTIFAPEYQEVIRLTPDVKYHTSKVVIALLIIIVLLMIFGVGALFVGG</sequence>
<feature type="transmembrane region" description="Helical" evidence="1">
    <location>
        <begin position="62"/>
        <end position="84"/>
    </location>
</feature>
<protein>
    <recommendedName>
        <fullName evidence="4">Yip1 domain-containing protein</fullName>
    </recommendedName>
</protein>
<accession>A0ABT0U717</accession>
<feature type="transmembrane region" description="Helical" evidence="1">
    <location>
        <begin position="181"/>
        <end position="202"/>
    </location>
</feature>
<evidence type="ECO:0008006" key="4">
    <source>
        <dbReference type="Google" id="ProtNLM"/>
    </source>
</evidence>
<keyword evidence="1" id="KW-1133">Transmembrane helix</keyword>
<evidence type="ECO:0000313" key="2">
    <source>
        <dbReference type="EMBL" id="MCM2372693.1"/>
    </source>
</evidence>
<dbReference type="EMBL" id="JAMQBK010000051">
    <property type="protein sequence ID" value="MCM2372693.1"/>
    <property type="molecule type" value="Genomic_DNA"/>
</dbReference>
<dbReference type="RefSeq" id="WP_250930328.1">
    <property type="nucleotide sequence ID" value="NZ_JAMQBK010000051.1"/>
</dbReference>
<name>A0ABT0U717_9BACT</name>
<proteinExistence type="predicted"/>
<evidence type="ECO:0000313" key="3">
    <source>
        <dbReference type="Proteomes" id="UP001202961"/>
    </source>
</evidence>
<feature type="transmembrane region" description="Helical" evidence="1">
    <location>
        <begin position="125"/>
        <end position="152"/>
    </location>
</feature>
<keyword evidence="1" id="KW-0812">Transmembrane</keyword>
<evidence type="ECO:0000256" key="1">
    <source>
        <dbReference type="SAM" id="Phobius"/>
    </source>
</evidence>
<feature type="transmembrane region" description="Helical" evidence="1">
    <location>
        <begin position="90"/>
        <end position="113"/>
    </location>
</feature>
<comment type="caution">
    <text evidence="2">The sequence shown here is derived from an EMBL/GenBank/DDBJ whole genome shotgun (WGS) entry which is preliminary data.</text>
</comment>
<keyword evidence="3" id="KW-1185">Reference proteome</keyword>
<dbReference type="Proteomes" id="UP001202961">
    <property type="component" value="Unassembled WGS sequence"/>
</dbReference>
<gene>
    <name evidence="2" type="ORF">NB063_18935</name>
</gene>
<organism evidence="2 3">
    <name type="scientific">Aporhodopirellula aestuarii</name>
    <dbReference type="NCBI Taxonomy" id="2950107"/>
    <lineage>
        <taxon>Bacteria</taxon>
        <taxon>Pseudomonadati</taxon>
        <taxon>Planctomycetota</taxon>
        <taxon>Planctomycetia</taxon>
        <taxon>Pirellulales</taxon>
        <taxon>Pirellulaceae</taxon>
        <taxon>Aporhodopirellula</taxon>
    </lineage>
</organism>
<reference evidence="2 3" key="1">
    <citation type="journal article" date="2022" name="Syst. Appl. Microbiol.">
        <title>Rhodopirellula aestuarii sp. nov., a novel member of the genus Rhodopirellula isolated from brackish sediments collected in the Tagus River estuary, Portugal.</title>
        <authorList>
            <person name="Vitorino I.R."/>
            <person name="Klimek D."/>
            <person name="Calusinska M."/>
            <person name="Lobo-da-Cunha A."/>
            <person name="Vasconcelos V."/>
            <person name="Lage O.M."/>
        </authorList>
    </citation>
    <scope>NUCLEOTIDE SEQUENCE [LARGE SCALE GENOMIC DNA]</scope>
    <source>
        <strain evidence="2 3">ICT_H3.1</strain>
    </source>
</reference>
<keyword evidence="1" id="KW-0472">Membrane</keyword>